<dbReference type="PATRIC" id="fig|1107882.3.peg.2557"/>
<feature type="signal peptide" evidence="1">
    <location>
        <begin position="1"/>
        <end position="23"/>
    </location>
</feature>
<organism evidence="3 4">
    <name type="scientific">Mesorhizobium alhagi CCNWXJ12-2</name>
    <dbReference type="NCBI Taxonomy" id="1107882"/>
    <lineage>
        <taxon>Bacteria</taxon>
        <taxon>Pseudomonadati</taxon>
        <taxon>Pseudomonadota</taxon>
        <taxon>Alphaproteobacteria</taxon>
        <taxon>Hyphomicrobiales</taxon>
        <taxon>Phyllobacteriaceae</taxon>
        <taxon>Allomesorhizobium</taxon>
    </lineage>
</organism>
<dbReference type="RefSeq" id="WP_008836241.1">
    <property type="nucleotide sequence ID" value="NZ_AHAM01000098.1"/>
</dbReference>
<feature type="chain" id="PRO_5003535071" description="Tip attachment protein J domain-containing protein" evidence="1">
    <location>
        <begin position="24"/>
        <end position="722"/>
    </location>
</feature>
<keyword evidence="4" id="KW-1185">Reference proteome</keyword>
<dbReference type="OrthoDB" id="7822067at2"/>
<protein>
    <recommendedName>
        <fullName evidence="2">Tip attachment protein J domain-containing protein</fullName>
    </recommendedName>
</protein>
<accession>H0HR31</accession>
<evidence type="ECO:0000259" key="2">
    <source>
        <dbReference type="Pfam" id="PF13550"/>
    </source>
</evidence>
<dbReference type="AlphaFoldDB" id="H0HR31"/>
<dbReference type="EMBL" id="AHAM01000098">
    <property type="protein sequence ID" value="EHK56811.1"/>
    <property type="molecule type" value="Genomic_DNA"/>
</dbReference>
<gene>
    <name evidence="3" type="ORF">MAXJ12_13071</name>
</gene>
<dbReference type="InterPro" id="IPR032876">
    <property type="entry name" value="J_dom"/>
</dbReference>
<dbReference type="Proteomes" id="UP000003250">
    <property type="component" value="Unassembled WGS sequence"/>
</dbReference>
<evidence type="ECO:0000313" key="3">
    <source>
        <dbReference type="EMBL" id="EHK56811.1"/>
    </source>
</evidence>
<dbReference type="Pfam" id="PF13550">
    <property type="entry name" value="Phage-tail_3"/>
    <property type="match status" value="1"/>
</dbReference>
<sequence>MKFLKLVLLANICLPLTAVPASADPISIGSFVISSLLSIGAGGLLPAVSAAAIGNAVIGAAIIGASLLSSVLGEAPKINPGDFKSTFETGDSSEIRAVGRVRVGGLKAFGNTASGTRRFRLICHTKGKTTAVEEHYLGGREVTVESDGAVSSPPWARSGGSWAFIKSKIGDGTETAWDDLLTYFPVLWTAEHRVRGIAQSLVQYISPGIADDKFTKLYQQGPPDYERVQRSEPIYDPRDIGQEADDEATWAYEDNGPLCAAHILRSYPSLAVEDFDYPLIGAEATKADVLVTTKAGTEPRSRCWGMWASETPRGDVMDQVLKSIGAEIVATDDNSFSIRLIDDVRTPEITFTARHIIDLQWRSGPESVERPNICRVNYYSPERNYEMTEIDLTGIAWARNQDEIDRVGEQYMDVDLPFCPSASQAQRIARRLFALARADAGVVKTNFAGLAAWGLTVADIELPDLDVTETCAIGTPRVNDEEGTVEIPFVVWPTLTPWNPAVDEAAAPPEVPEMAYESELDTPVAPSEASVVQYADLSYETRVKFTGVDGGSIAEAVYRTYTDGEPDAYSSMTEYSGAGLDRYAYDATSTVGEKVDFKCRFFNSDGDGSYFSPLLTIDPMAIDNTAPPAPGLGGSVTGPTEGQYHVTVTATLNGMNAVSFKIQKLFLFEWTDVASSNGRPGTGLVHTEDATAGSGDREFRAIAYTSDGTESPIATYTAHIPA</sequence>
<evidence type="ECO:0000313" key="4">
    <source>
        <dbReference type="Proteomes" id="UP000003250"/>
    </source>
</evidence>
<keyword evidence="1" id="KW-0732">Signal</keyword>
<evidence type="ECO:0000256" key="1">
    <source>
        <dbReference type="SAM" id="SignalP"/>
    </source>
</evidence>
<reference evidence="3 4" key="1">
    <citation type="journal article" date="2012" name="J. Bacteriol.">
        <title>Draft Genome Sequence of Mesorhizobium alhagi CCNWXJ12-2T, a Novel Salt-Resistant Species Isolated from the Desert of Northwestern China.</title>
        <authorList>
            <person name="Zhou M."/>
            <person name="Chen W."/>
            <person name="Chen H."/>
            <person name="Wei G."/>
        </authorList>
    </citation>
    <scope>NUCLEOTIDE SEQUENCE [LARGE SCALE GENOMIC DNA]</scope>
    <source>
        <strain evidence="3 4">CCNWXJ12-2</strain>
    </source>
</reference>
<name>H0HR31_9HYPH</name>
<proteinExistence type="predicted"/>
<feature type="domain" description="Tip attachment protein J" evidence="2">
    <location>
        <begin position="346"/>
        <end position="444"/>
    </location>
</feature>